<reference evidence="10" key="2">
    <citation type="submission" date="2020-09" db="EMBL/GenBank/DDBJ databases">
        <authorList>
            <person name="Sun Q."/>
            <person name="Zhou Y."/>
        </authorList>
    </citation>
    <scope>NUCLEOTIDE SEQUENCE</scope>
    <source>
        <strain evidence="10">CGMCC 1.12827</strain>
    </source>
</reference>
<feature type="transmembrane region" description="Helical" evidence="8">
    <location>
        <begin position="161"/>
        <end position="186"/>
    </location>
</feature>
<dbReference type="PIRSF" id="PIRSF006648">
    <property type="entry name" value="DrrB"/>
    <property type="match status" value="1"/>
</dbReference>
<dbReference type="GO" id="GO:0046677">
    <property type="term" value="P:response to antibiotic"/>
    <property type="evidence" value="ECO:0007669"/>
    <property type="project" value="UniProtKB-KW"/>
</dbReference>
<keyword evidence="11" id="KW-1185">Reference proteome</keyword>
<evidence type="ECO:0000313" key="10">
    <source>
        <dbReference type="EMBL" id="GGB42094.1"/>
    </source>
</evidence>
<feature type="transmembrane region" description="Helical" evidence="8">
    <location>
        <begin position="80"/>
        <end position="100"/>
    </location>
</feature>
<comment type="similarity">
    <text evidence="2">Belongs to the ABC-2 integral membrane protein family.</text>
</comment>
<feature type="transmembrane region" description="Helical" evidence="8">
    <location>
        <begin position="193"/>
        <end position="220"/>
    </location>
</feature>
<evidence type="ECO:0000256" key="2">
    <source>
        <dbReference type="ARBA" id="ARBA00007783"/>
    </source>
</evidence>
<reference evidence="10" key="1">
    <citation type="journal article" date="2014" name="Int. J. Syst. Evol. Microbiol.">
        <title>Complete genome sequence of Corynebacterium casei LMG S-19264T (=DSM 44701T), isolated from a smear-ripened cheese.</title>
        <authorList>
            <consortium name="US DOE Joint Genome Institute (JGI-PGF)"/>
            <person name="Walter F."/>
            <person name="Albersmeier A."/>
            <person name="Kalinowski J."/>
            <person name="Ruckert C."/>
        </authorList>
    </citation>
    <scope>NUCLEOTIDE SEQUENCE</scope>
    <source>
        <strain evidence="10">CGMCC 1.12827</strain>
    </source>
</reference>
<evidence type="ECO:0000256" key="8">
    <source>
        <dbReference type="SAM" id="Phobius"/>
    </source>
</evidence>
<dbReference type="InterPro" id="IPR013525">
    <property type="entry name" value="ABC2_TM"/>
</dbReference>
<dbReference type="RefSeq" id="WP_188587637.1">
    <property type="nucleotide sequence ID" value="NZ_BMGC01000030.1"/>
</dbReference>
<dbReference type="GO" id="GO:0140359">
    <property type="term" value="F:ABC-type transporter activity"/>
    <property type="evidence" value="ECO:0007669"/>
    <property type="project" value="InterPro"/>
</dbReference>
<gene>
    <name evidence="10" type="primary">drrB</name>
    <name evidence="10" type="ORF">GCM10011489_32060</name>
</gene>
<dbReference type="Pfam" id="PF12698">
    <property type="entry name" value="ABC2_membrane_3"/>
    <property type="match status" value="1"/>
</dbReference>
<keyword evidence="6 8" id="KW-0472">Membrane</keyword>
<sequence length="275" mass="28390">MSRSLTRDGLVASAPPVVASASPRTRVSMRSAVGTLTGRAIRAGVREGDLVFAIVSPLAFFVCFYVPLHHRFSTVGVDYAQYLTPLIVIQAGLFTGIVAAENAARDHAAGVRSRLMSCPIPRVAPLVARVLAAMSRNLVSLVVAVVIGTIFGFRFESVGGGIGFIVMACVFALGIVMICDAVGFVLPHPEGVAAVLMVPQLILVMASTGVIPASGFPHWIAPVVRNQPVSVFADAMRGAAGGGSVGAMAVVIWSVGMVAVGAVCIVAAGRKQLGR</sequence>
<dbReference type="GO" id="GO:0043190">
    <property type="term" value="C:ATP-binding cassette (ABC) transporter complex"/>
    <property type="evidence" value="ECO:0007669"/>
    <property type="project" value="InterPro"/>
</dbReference>
<comment type="subcellular location">
    <subcellularLocation>
        <location evidence="1">Cell membrane</location>
        <topology evidence="1">Multi-pass membrane protein</topology>
    </subcellularLocation>
</comment>
<evidence type="ECO:0000256" key="1">
    <source>
        <dbReference type="ARBA" id="ARBA00004651"/>
    </source>
</evidence>
<feature type="transmembrane region" description="Helical" evidence="8">
    <location>
        <begin position="240"/>
        <end position="268"/>
    </location>
</feature>
<dbReference type="PANTHER" id="PTHR43077">
    <property type="entry name" value="TRANSPORT PERMEASE YVFS-RELATED"/>
    <property type="match status" value="1"/>
</dbReference>
<keyword evidence="5 8" id="KW-1133">Transmembrane helix</keyword>
<feature type="transmembrane region" description="Helical" evidence="8">
    <location>
        <begin position="50"/>
        <end position="68"/>
    </location>
</feature>
<organism evidence="10 11">
    <name type="scientific">Gordonia jinhuaensis</name>
    <dbReference type="NCBI Taxonomy" id="1517702"/>
    <lineage>
        <taxon>Bacteria</taxon>
        <taxon>Bacillati</taxon>
        <taxon>Actinomycetota</taxon>
        <taxon>Actinomycetes</taxon>
        <taxon>Mycobacteriales</taxon>
        <taxon>Gordoniaceae</taxon>
        <taxon>Gordonia</taxon>
    </lineage>
</organism>
<evidence type="ECO:0000256" key="7">
    <source>
        <dbReference type="ARBA" id="ARBA00023251"/>
    </source>
</evidence>
<dbReference type="InterPro" id="IPR000412">
    <property type="entry name" value="ABC_2_transport"/>
</dbReference>
<evidence type="ECO:0000256" key="4">
    <source>
        <dbReference type="ARBA" id="ARBA00022692"/>
    </source>
</evidence>
<evidence type="ECO:0000256" key="5">
    <source>
        <dbReference type="ARBA" id="ARBA00022989"/>
    </source>
</evidence>
<accession>A0A916WYD7</accession>
<evidence type="ECO:0000313" key="11">
    <source>
        <dbReference type="Proteomes" id="UP000621454"/>
    </source>
</evidence>
<dbReference type="InterPro" id="IPR051328">
    <property type="entry name" value="T7SS_ABC-Transporter"/>
</dbReference>
<protein>
    <submittedName>
        <fullName evidence="10">Doxorubicin resistance ABC transporter permease protein DrrB</fullName>
    </submittedName>
</protein>
<keyword evidence="7" id="KW-0046">Antibiotic resistance</keyword>
<evidence type="ECO:0000259" key="9">
    <source>
        <dbReference type="Pfam" id="PF12698"/>
    </source>
</evidence>
<feature type="domain" description="ABC-2 type transporter transmembrane" evidence="9">
    <location>
        <begin position="77"/>
        <end position="267"/>
    </location>
</feature>
<evidence type="ECO:0000256" key="6">
    <source>
        <dbReference type="ARBA" id="ARBA00023136"/>
    </source>
</evidence>
<proteinExistence type="inferred from homology"/>
<comment type="caution">
    <text evidence="10">The sequence shown here is derived from an EMBL/GenBank/DDBJ whole genome shotgun (WGS) entry which is preliminary data.</text>
</comment>
<name>A0A916WYD7_9ACTN</name>
<dbReference type="AlphaFoldDB" id="A0A916WYD7"/>
<evidence type="ECO:0000256" key="3">
    <source>
        <dbReference type="ARBA" id="ARBA00022475"/>
    </source>
</evidence>
<dbReference type="Proteomes" id="UP000621454">
    <property type="component" value="Unassembled WGS sequence"/>
</dbReference>
<keyword evidence="3" id="KW-1003">Cell membrane</keyword>
<feature type="transmembrane region" description="Helical" evidence="8">
    <location>
        <begin position="138"/>
        <end position="155"/>
    </location>
</feature>
<dbReference type="EMBL" id="BMGC01000030">
    <property type="protein sequence ID" value="GGB42094.1"/>
    <property type="molecule type" value="Genomic_DNA"/>
</dbReference>
<keyword evidence="4 8" id="KW-0812">Transmembrane</keyword>
<dbReference type="PANTHER" id="PTHR43077:SF8">
    <property type="entry name" value="DOXORUBICIN RESISTANCE ABC TRANSPORTER PERMEASE PROTEIN DRRB"/>
    <property type="match status" value="1"/>
</dbReference>